<keyword evidence="3" id="KW-1185">Reference proteome</keyword>
<reference evidence="2 3" key="1">
    <citation type="submission" date="2022-05" db="EMBL/GenBank/DDBJ databases">
        <authorList>
            <consortium name="Genoscope - CEA"/>
            <person name="William W."/>
        </authorList>
    </citation>
    <scope>NUCLEOTIDE SEQUENCE [LARGE SCALE GENOMIC DNA]</scope>
</reference>
<dbReference type="Proteomes" id="UP001159428">
    <property type="component" value="Unassembled WGS sequence"/>
</dbReference>
<keyword evidence="1" id="KW-0472">Membrane</keyword>
<organism evidence="2 3">
    <name type="scientific">Pocillopora meandrina</name>
    <dbReference type="NCBI Taxonomy" id="46732"/>
    <lineage>
        <taxon>Eukaryota</taxon>
        <taxon>Metazoa</taxon>
        <taxon>Cnidaria</taxon>
        <taxon>Anthozoa</taxon>
        <taxon>Hexacorallia</taxon>
        <taxon>Scleractinia</taxon>
        <taxon>Astrocoeniina</taxon>
        <taxon>Pocilloporidae</taxon>
        <taxon>Pocillopora</taxon>
    </lineage>
</organism>
<evidence type="ECO:0000313" key="3">
    <source>
        <dbReference type="Proteomes" id="UP001159428"/>
    </source>
</evidence>
<gene>
    <name evidence="2" type="ORF">PMEA_00027680</name>
</gene>
<dbReference type="AlphaFoldDB" id="A0AAU9XQF7"/>
<evidence type="ECO:0000313" key="2">
    <source>
        <dbReference type="EMBL" id="CAH3154721.1"/>
    </source>
</evidence>
<keyword evidence="1" id="KW-0812">Transmembrane</keyword>
<accession>A0AAU9XQF7</accession>
<comment type="caution">
    <text evidence="2">The sequence shown here is derived from an EMBL/GenBank/DDBJ whole genome shotgun (WGS) entry which is preliminary data.</text>
</comment>
<keyword evidence="1" id="KW-1133">Transmembrane helix</keyword>
<sequence length="89" mass="10417">MGQIAKCLYISRSLYHTSPVSRPWQQNWRTVFQRFFRSGEKPVIFNFTDKGPSDCYLHRGAYGLYLVGSFISFYGVYLMINCKTKKTSQ</sequence>
<feature type="transmembrane region" description="Helical" evidence="1">
    <location>
        <begin position="62"/>
        <end position="80"/>
    </location>
</feature>
<name>A0AAU9XQF7_9CNID</name>
<protein>
    <submittedName>
        <fullName evidence="2">Uncharacterized protein</fullName>
    </submittedName>
</protein>
<evidence type="ECO:0000256" key="1">
    <source>
        <dbReference type="SAM" id="Phobius"/>
    </source>
</evidence>
<dbReference type="EMBL" id="CALNXJ010000056">
    <property type="protein sequence ID" value="CAH3154721.1"/>
    <property type="molecule type" value="Genomic_DNA"/>
</dbReference>
<proteinExistence type="predicted"/>